<feature type="coiled-coil region" evidence="1">
    <location>
        <begin position="636"/>
        <end position="663"/>
    </location>
</feature>
<dbReference type="InterPro" id="IPR036388">
    <property type="entry name" value="WH-like_DNA-bd_sf"/>
</dbReference>
<dbReference type="Gene3D" id="1.10.10.10">
    <property type="entry name" value="Winged helix-like DNA-binding domain superfamily/Winged helix DNA-binding domain"/>
    <property type="match status" value="1"/>
</dbReference>
<proteinExistence type="predicted"/>
<gene>
    <name evidence="2" type="ORF">HDA32_003976</name>
</gene>
<evidence type="ECO:0000313" key="2">
    <source>
        <dbReference type="EMBL" id="NYE48856.1"/>
    </source>
</evidence>
<evidence type="ECO:0000313" key="3">
    <source>
        <dbReference type="Proteomes" id="UP000589036"/>
    </source>
</evidence>
<dbReference type="Gene3D" id="3.40.50.150">
    <property type="entry name" value="Vaccinia Virus protein VP39"/>
    <property type="match status" value="1"/>
</dbReference>
<reference evidence="2 3" key="1">
    <citation type="submission" date="2020-07" db="EMBL/GenBank/DDBJ databases">
        <title>Sequencing the genomes of 1000 actinobacteria strains.</title>
        <authorList>
            <person name="Klenk H.-P."/>
        </authorList>
    </citation>
    <scope>NUCLEOTIDE SEQUENCE [LARGE SCALE GENOMIC DNA]</scope>
    <source>
        <strain evidence="2 3">CXB654</strain>
    </source>
</reference>
<dbReference type="Proteomes" id="UP000589036">
    <property type="component" value="Unassembled WGS sequence"/>
</dbReference>
<accession>A0A852TWG6</accession>
<name>A0A852TWG6_9ACTN</name>
<evidence type="ECO:0000256" key="1">
    <source>
        <dbReference type="SAM" id="Coils"/>
    </source>
</evidence>
<dbReference type="SUPFAM" id="SSF53335">
    <property type="entry name" value="S-adenosyl-L-methionine-dependent methyltransferases"/>
    <property type="match status" value="1"/>
</dbReference>
<dbReference type="GO" id="GO:0008168">
    <property type="term" value="F:methyltransferase activity"/>
    <property type="evidence" value="ECO:0007669"/>
    <property type="project" value="InterPro"/>
</dbReference>
<keyword evidence="1" id="KW-0175">Coiled coil</keyword>
<sequence>MATPPLVSLAEIADYAQVRRPTVSNWRRRHADFPSPVGGSANVPLFDSEEVANWLGRRPIPAIASAPGIIDGLNESANTYGDLFRAGLLLAAITSISDLPPDRLLRRALLLIVGDGDTPPEADPDDRARLALSAAVPPLVEALGTTGAAERLLGAAGRLGVEWAGSETPLAVSALVAELHRSLADGVEGQAVVDLCASTGGMLTALLATGKPNAVTATEPDAALRELLALRLRCHGVADPELIEHSPAVDDTDVVVADPPFQPGEHADRPEHPLLWAERAVAGLSVDGTAYVVVPDWALTNSGHGGSTPPVARSREALLRRRCLRAIVQLPRRIHPSRPGAELVLLVLAAEGSGDGSVVLCDADRVAQRNGRRIRGASGDRAWIGPWVEEIVQAVGAARAGSLTENCRSIPLRELMDRRPLLPSQRLTVQAMPDEHAGTAADARRAAAVALAGTQGPAQLWLNRLEMSERKAPVRYERLGSLLRSGQLRLLQGHRIRAEDLGERGQRVYGREEVLGELPFGRRRIDPLALAEYASAVVTEPGDVVLLFDDRLRAIVDEAGGSVLLAPVQGLRIKAYGELRGPMAAQLGRMASLRIWPHQLAAVLGARRNSRRGRGALVRRADLEGVEVPVLSPQEARLFNEAMAEHAAQLEGLRRQLTALEELGDALASGAADGALSVQLRPFVPAQEHTEAPGQ</sequence>
<protein>
    <submittedName>
        <fullName evidence="2">Uncharacterized protein</fullName>
    </submittedName>
</protein>
<dbReference type="InterPro" id="IPR029063">
    <property type="entry name" value="SAM-dependent_MTases_sf"/>
</dbReference>
<dbReference type="InterPro" id="IPR002052">
    <property type="entry name" value="DNA_methylase_N6_adenine_CS"/>
</dbReference>
<dbReference type="GO" id="GO:0003676">
    <property type="term" value="F:nucleic acid binding"/>
    <property type="evidence" value="ECO:0007669"/>
    <property type="project" value="InterPro"/>
</dbReference>
<dbReference type="GO" id="GO:0032259">
    <property type="term" value="P:methylation"/>
    <property type="evidence" value="ECO:0007669"/>
    <property type="project" value="InterPro"/>
</dbReference>
<organism evidence="2 3">
    <name type="scientific">Spinactinospora alkalitolerans</name>
    <dbReference type="NCBI Taxonomy" id="687207"/>
    <lineage>
        <taxon>Bacteria</taxon>
        <taxon>Bacillati</taxon>
        <taxon>Actinomycetota</taxon>
        <taxon>Actinomycetes</taxon>
        <taxon>Streptosporangiales</taxon>
        <taxon>Nocardiopsidaceae</taxon>
        <taxon>Spinactinospora</taxon>
    </lineage>
</organism>
<comment type="caution">
    <text evidence="2">The sequence shown here is derived from an EMBL/GenBank/DDBJ whole genome shotgun (WGS) entry which is preliminary data.</text>
</comment>
<dbReference type="PROSITE" id="PS00092">
    <property type="entry name" value="N6_MTASE"/>
    <property type="match status" value="1"/>
</dbReference>
<dbReference type="RefSeq" id="WP_179644614.1">
    <property type="nucleotide sequence ID" value="NZ_BAAAYY010000010.1"/>
</dbReference>
<keyword evidence="3" id="KW-1185">Reference proteome</keyword>
<dbReference type="EMBL" id="JACCCC010000001">
    <property type="protein sequence ID" value="NYE48856.1"/>
    <property type="molecule type" value="Genomic_DNA"/>
</dbReference>
<dbReference type="AlphaFoldDB" id="A0A852TWG6"/>